<protein>
    <recommendedName>
        <fullName evidence="6">Glutamate mutase sigma subunit</fullName>
        <ecNumber evidence="6">5.4.99.1</ecNumber>
    </recommendedName>
    <alternativeName>
        <fullName evidence="6">Glutamate mutase S chain</fullName>
    </alternativeName>
    <alternativeName>
        <fullName evidence="6">Glutamate mutase small subunit</fullName>
    </alternativeName>
    <alternativeName>
        <fullName evidence="6">Methylaspartate mutase</fullName>
    </alternativeName>
</protein>
<dbReference type="NCBIfam" id="NF002612">
    <property type="entry name" value="PRK02261.1"/>
    <property type="match status" value="1"/>
</dbReference>
<dbReference type="GO" id="GO:0050097">
    <property type="term" value="F:methylaspartate mutase activity"/>
    <property type="evidence" value="ECO:0007669"/>
    <property type="project" value="UniProtKB-UniRule"/>
</dbReference>
<dbReference type="EMBL" id="FNFE01000001">
    <property type="protein sequence ID" value="SDJ46115.1"/>
    <property type="molecule type" value="Genomic_DNA"/>
</dbReference>
<dbReference type="InterPro" id="IPR006158">
    <property type="entry name" value="Cobalamin-bd"/>
</dbReference>
<dbReference type="Gene3D" id="3.40.50.280">
    <property type="entry name" value="Cobalamin-binding domain"/>
    <property type="match status" value="1"/>
</dbReference>
<dbReference type="UniPathway" id="UPA00561">
    <property type="reaction ID" value="UER00617"/>
</dbReference>
<evidence type="ECO:0000256" key="2">
    <source>
        <dbReference type="ARBA" id="ARBA00022628"/>
    </source>
</evidence>
<evidence type="ECO:0000259" key="7">
    <source>
        <dbReference type="PROSITE" id="PS51332"/>
    </source>
</evidence>
<dbReference type="InterPro" id="IPR036724">
    <property type="entry name" value="Cobalamin-bd_sf"/>
</dbReference>
<dbReference type="GO" id="GO:0019670">
    <property type="term" value="P:anaerobic L-glutamate catabolic process"/>
    <property type="evidence" value="ECO:0007669"/>
    <property type="project" value="InterPro"/>
</dbReference>
<dbReference type="InterPro" id="IPR006394">
    <property type="entry name" value="GlmS"/>
</dbReference>
<dbReference type="CDD" id="cd02072">
    <property type="entry name" value="Glm_B12_BD"/>
    <property type="match status" value="1"/>
</dbReference>
<dbReference type="EC" id="5.4.99.1" evidence="6"/>
<dbReference type="NCBIfam" id="TIGR01501">
    <property type="entry name" value="MthylAspMutase"/>
    <property type="match status" value="1"/>
</dbReference>
<dbReference type="Proteomes" id="UP000198882">
    <property type="component" value="Unassembled WGS sequence"/>
</dbReference>
<evidence type="ECO:0000313" key="9">
    <source>
        <dbReference type="Proteomes" id="UP000198882"/>
    </source>
</evidence>
<keyword evidence="3 6" id="KW-0479">Metal-binding</keyword>
<feature type="binding site" evidence="6">
    <location>
        <begin position="71"/>
        <end position="73"/>
    </location>
    <ligand>
        <name>adenosylcob(III)alamin</name>
        <dbReference type="ChEBI" id="CHEBI:18408"/>
    </ligand>
</feature>
<evidence type="ECO:0000256" key="4">
    <source>
        <dbReference type="ARBA" id="ARBA00023235"/>
    </source>
</evidence>
<comment type="similarity">
    <text evidence="1">Belongs to the methylamine corrinoid protein family.</text>
</comment>
<comment type="similarity">
    <text evidence="6">Belongs to the methylaspartate mutase GlmS subunit family.</text>
</comment>
<reference evidence="9" key="1">
    <citation type="submission" date="2016-10" db="EMBL/GenBank/DDBJ databases">
        <authorList>
            <person name="Varghese N."/>
            <person name="Submissions S."/>
        </authorList>
    </citation>
    <scope>NUCLEOTIDE SEQUENCE [LARGE SCALE GENOMIC DNA]</scope>
    <source>
        <strain evidence="9">B4,CECT 8067,JCM 17497</strain>
    </source>
</reference>
<proteinExistence type="inferred from homology"/>
<dbReference type="HAMAP" id="MF_00526">
    <property type="entry name" value="Me_Asp_mutase_S"/>
    <property type="match status" value="1"/>
</dbReference>
<dbReference type="STRING" id="1095776.SAMN04515672_0643"/>
<comment type="catalytic activity">
    <reaction evidence="6">
        <text>(2S,3S)-3-methyl-L-aspartate = L-glutamate</text>
        <dbReference type="Rhea" id="RHEA:12857"/>
        <dbReference type="ChEBI" id="CHEBI:29985"/>
        <dbReference type="ChEBI" id="CHEBI:58724"/>
        <dbReference type="EC" id="5.4.99.1"/>
    </reaction>
</comment>
<accession>A0A1G8TZ11</accession>
<comment type="subunit">
    <text evidence="6">Heterotetramer composed of 2 epsilon subunits (GlmE) and 2 sigma subunits (GlmS). GlmE exists as a homodimer and GlmS as a monomer.</text>
</comment>
<evidence type="ECO:0000256" key="1">
    <source>
        <dbReference type="ARBA" id="ARBA00010854"/>
    </source>
</evidence>
<organism evidence="8 9">
    <name type="scientific">Natronorubrum texcoconense</name>
    <dbReference type="NCBI Taxonomy" id="1095776"/>
    <lineage>
        <taxon>Archaea</taxon>
        <taxon>Methanobacteriati</taxon>
        <taxon>Methanobacteriota</taxon>
        <taxon>Stenosarchaea group</taxon>
        <taxon>Halobacteria</taxon>
        <taxon>Halobacteriales</taxon>
        <taxon>Natrialbaceae</taxon>
        <taxon>Natronorubrum</taxon>
    </lineage>
</organism>
<keyword evidence="5 6" id="KW-0170">Cobalt</keyword>
<evidence type="ECO:0000256" key="5">
    <source>
        <dbReference type="ARBA" id="ARBA00023285"/>
    </source>
</evidence>
<evidence type="ECO:0000256" key="3">
    <source>
        <dbReference type="ARBA" id="ARBA00022723"/>
    </source>
</evidence>
<feature type="binding site" evidence="6">
    <location>
        <begin position="103"/>
        <end position="107"/>
    </location>
    <ligand>
        <name>adenosylcob(III)alamin</name>
        <dbReference type="ChEBI" id="CHEBI:18408"/>
    </ligand>
</feature>
<dbReference type="PROSITE" id="PS51332">
    <property type="entry name" value="B12_BINDING"/>
    <property type="match status" value="1"/>
</dbReference>
<feature type="binding site" description="axial binding residue" evidence="6">
    <location>
        <position position="26"/>
    </location>
    <ligand>
        <name>adenosylcob(III)alamin</name>
        <dbReference type="ChEBI" id="CHEBI:18408"/>
    </ligand>
    <ligandPart>
        <name>Co</name>
        <dbReference type="ChEBI" id="CHEBI:27638"/>
    </ligandPart>
</feature>
<feature type="domain" description="B12-binding" evidence="7">
    <location>
        <begin position="13"/>
        <end position="147"/>
    </location>
</feature>
<keyword evidence="2 6" id="KW-0846">Cobalamin</keyword>
<comment type="pathway">
    <text evidence="6">Amino-acid degradation; L-glutamate degradation via mesaconate pathway; acetate and pyruvate from L-glutamate: step 1/4.</text>
</comment>
<gene>
    <name evidence="6" type="primary">glmS</name>
    <name evidence="8" type="ORF">SAMN04515672_0643</name>
</gene>
<name>A0A1G8TZ11_9EURY</name>
<dbReference type="GO" id="GO:0046872">
    <property type="term" value="F:metal ion binding"/>
    <property type="evidence" value="ECO:0007669"/>
    <property type="project" value="UniProtKB-KW"/>
</dbReference>
<comment type="cofactor">
    <cofactor evidence="6">
        <name>adenosylcob(III)alamin</name>
        <dbReference type="ChEBI" id="CHEBI:18408"/>
    </cofactor>
</comment>
<sequence length="160" mass="17200">MVVAVFGGGTNMTKTVILGVIGSDAHVVGITILEQAFEAAGFDVVNLGVQTSQDEFVDAATAHDAEAVLVSSLYGHAEQDCEGLHQEMLDADLEDVTTYIGGNLAVGQDDFDETRKLFREMGFDRVFDSKTDPEDAIEALRADLDVRPSETERESQTVSA</sequence>
<dbReference type="Pfam" id="PF02310">
    <property type="entry name" value="B12-binding"/>
    <property type="match status" value="1"/>
</dbReference>
<comment type="function">
    <text evidence="6">Catalyzes the carbon skeleton rearrangement of L-glutamate to L-threo-3-methylaspartate ((2S,3S)-3-methylaspartate).</text>
</comment>
<keyword evidence="4 6" id="KW-0413">Isomerase</keyword>
<dbReference type="GO" id="GO:0031419">
    <property type="term" value="F:cobalamin binding"/>
    <property type="evidence" value="ECO:0007669"/>
    <property type="project" value="UniProtKB-KW"/>
</dbReference>
<feature type="binding site" evidence="6">
    <location>
        <begin position="23"/>
        <end position="27"/>
    </location>
    <ligand>
        <name>adenosylcob(III)alamin</name>
        <dbReference type="ChEBI" id="CHEBI:18408"/>
    </ligand>
</feature>
<dbReference type="AlphaFoldDB" id="A0A1G8TZ11"/>
<keyword evidence="9" id="KW-1185">Reference proteome</keyword>
<evidence type="ECO:0000313" key="8">
    <source>
        <dbReference type="EMBL" id="SDJ46115.1"/>
    </source>
</evidence>
<dbReference type="SUPFAM" id="SSF52242">
    <property type="entry name" value="Cobalamin (vitamin B12)-binding domain"/>
    <property type="match status" value="1"/>
</dbReference>
<evidence type="ECO:0000256" key="6">
    <source>
        <dbReference type="HAMAP-Rule" id="MF_00526"/>
    </source>
</evidence>
<dbReference type="GO" id="GO:0019553">
    <property type="term" value="P:L-glutamate catabolic process via L-citramalate"/>
    <property type="evidence" value="ECO:0007669"/>
    <property type="project" value="UniProtKB-UniRule"/>
</dbReference>